<accession>A0A4R3U6L8</accession>
<keyword evidence="2" id="KW-1185">Reference proteome</keyword>
<name>A0A4R3U6L8_ROSSA</name>
<gene>
    <name evidence="1" type="ORF">EV671_10831</name>
</gene>
<comment type="caution">
    <text evidence="1">The sequence shown here is derived from an EMBL/GenBank/DDBJ whole genome shotgun (WGS) entry which is preliminary data.</text>
</comment>
<protein>
    <submittedName>
        <fullName evidence="1">Uncharacterized protein</fullName>
    </submittedName>
</protein>
<sequence length="90" mass="9652">MKHTVEKTSEGLRISAAVDPEKLNELLEEFAKCAAGTCSCPTPQYDKLQSIDVKAKPTGVTVELLAKPGEVIDVADIEQCLEHTAKQIGA</sequence>
<dbReference type="EMBL" id="SMBU01000083">
    <property type="protein sequence ID" value="TCU81282.1"/>
    <property type="molecule type" value="Genomic_DNA"/>
</dbReference>
<dbReference type="OrthoDB" id="9937204at2"/>
<evidence type="ECO:0000313" key="1">
    <source>
        <dbReference type="EMBL" id="TCU81282.1"/>
    </source>
</evidence>
<reference evidence="1 2" key="1">
    <citation type="submission" date="2019-03" db="EMBL/GenBank/DDBJ databases">
        <title>Genomic Encyclopedia of Type Strains, Phase IV (KMG-IV): sequencing the most valuable type-strain genomes for metagenomic binning, comparative biology and taxonomic classification.</title>
        <authorList>
            <person name="Goeker M."/>
        </authorList>
    </citation>
    <scope>NUCLEOTIDE SEQUENCE [LARGE SCALE GENOMIC DNA]</scope>
    <source>
        <strain evidence="1 2">DSM 654</strain>
    </source>
</reference>
<dbReference type="Proteomes" id="UP000295110">
    <property type="component" value="Unassembled WGS sequence"/>
</dbReference>
<evidence type="ECO:0000313" key="2">
    <source>
        <dbReference type="Proteomes" id="UP000295110"/>
    </source>
</evidence>
<proteinExistence type="predicted"/>
<dbReference type="RefSeq" id="WP_132576868.1">
    <property type="nucleotide sequence ID" value="NZ_CBCSGL010000123.1"/>
</dbReference>
<organism evidence="1 2">
    <name type="scientific">Roseateles saccharophilus</name>
    <name type="common">Pseudomonas saccharophila</name>
    <dbReference type="NCBI Taxonomy" id="304"/>
    <lineage>
        <taxon>Bacteria</taxon>
        <taxon>Pseudomonadati</taxon>
        <taxon>Pseudomonadota</taxon>
        <taxon>Betaproteobacteria</taxon>
        <taxon>Burkholderiales</taxon>
        <taxon>Sphaerotilaceae</taxon>
        <taxon>Roseateles</taxon>
    </lineage>
</organism>
<dbReference type="AlphaFoldDB" id="A0A4R3U6L8"/>